<feature type="transmembrane region" description="Helical" evidence="6">
    <location>
        <begin position="65"/>
        <end position="89"/>
    </location>
</feature>
<evidence type="ECO:0000313" key="8">
    <source>
        <dbReference type="EMBL" id="NUU19588.1"/>
    </source>
</evidence>
<evidence type="ECO:0000256" key="1">
    <source>
        <dbReference type="ARBA" id="ARBA00004651"/>
    </source>
</evidence>
<feature type="transmembrane region" description="Helical" evidence="6">
    <location>
        <begin position="231"/>
        <end position="255"/>
    </location>
</feature>
<keyword evidence="5 6" id="KW-0472">Membrane</keyword>
<feature type="transmembrane region" description="Helical" evidence="6">
    <location>
        <begin position="21"/>
        <end position="45"/>
    </location>
</feature>
<feature type="transmembrane region" description="Helical" evidence="6">
    <location>
        <begin position="126"/>
        <end position="148"/>
    </location>
</feature>
<dbReference type="Proteomes" id="UP000565724">
    <property type="component" value="Unassembled WGS sequence"/>
</dbReference>
<reference evidence="8 9" key="1">
    <citation type="submission" date="2020-05" db="EMBL/GenBank/DDBJ databases">
        <title>Genome Sequencing of Type Strains.</title>
        <authorList>
            <person name="Lemaire J.F."/>
            <person name="Inderbitzin P."/>
            <person name="Gregorio O.A."/>
            <person name="Collins S.B."/>
            <person name="Wespe N."/>
            <person name="Knight-Connoni V."/>
        </authorList>
    </citation>
    <scope>NUCLEOTIDE SEQUENCE [LARGE SCALE GENOMIC DNA]</scope>
    <source>
        <strain evidence="8 9">ATCC 25174</strain>
    </source>
</reference>
<dbReference type="EMBL" id="JABMCI010000070">
    <property type="protein sequence ID" value="NUU19588.1"/>
    <property type="molecule type" value="Genomic_DNA"/>
</dbReference>
<evidence type="ECO:0000259" key="7">
    <source>
        <dbReference type="Pfam" id="PF02687"/>
    </source>
</evidence>
<dbReference type="InterPro" id="IPR003838">
    <property type="entry name" value="ABC3_permease_C"/>
</dbReference>
<gene>
    <name evidence="8" type="ORF">HP550_20270</name>
</gene>
<keyword evidence="2" id="KW-1003">Cell membrane</keyword>
<protein>
    <submittedName>
        <fullName evidence="8">ABC transporter permease</fullName>
    </submittedName>
</protein>
<dbReference type="GO" id="GO:0005886">
    <property type="term" value="C:plasma membrane"/>
    <property type="evidence" value="ECO:0007669"/>
    <property type="project" value="UniProtKB-SubCell"/>
</dbReference>
<feature type="transmembrane region" description="Helical" evidence="6">
    <location>
        <begin position="381"/>
        <end position="404"/>
    </location>
</feature>
<accession>A0A7Y6A4F2</accession>
<feature type="transmembrane region" description="Helical" evidence="6">
    <location>
        <begin position="416"/>
        <end position="433"/>
    </location>
</feature>
<keyword evidence="4 6" id="KW-1133">Transmembrane helix</keyword>
<evidence type="ECO:0000256" key="6">
    <source>
        <dbReference type="SAM" id="Phobius"/>
    </source>
</evidence>
<organism evidence="8 9">
    <name type="scientific">Cellulomonas humilata</name>
    <dbReference type="NCBI Taxonomy" id="144055"/>
    <lineage>
        <taxon>Bacteria</taxon>
        <taxon>Bacillati</taxon>
        <taxon>Actinomycetota</taxon>
        <taxon>Actinomycetes</taxon>
        <taxon>Micrococcales</taxon>
        <taxon>Cellulomonadaceae</taxon>
        <taxon>Cellulomonas</taxon>
    </lineage>
</organism>
<dbReference type="Pfam" id="PF02687">
    <property type="entry name" value="FtsX"/>
    <property type="match status" value="1"/>
</dbReference>
<comment type="subcellular location">
    <subcellularLocation>
        <location evidence="1">Cell membrane</location>
        <topology evidence="1">Multi-pass membrane protein</topology>
    </subcellularLocation>
</comment>
<evidence type="ECO:0000313" key="9">
    <source>
        <dbReference type="Proteomes" id="UP000565724"/>
    </source>
</evidence>
<name>A0A7Y6A4F2_9CELL</name>
<evidence type="ECO:0000256" key="3">
    <source>
        <dbReference type="ARBA" id="ARBA00022692"/>
    </source>
</evidence>
<feature type="transmembrane region" description="Helical" evidence="6">
    <location>
        <begin position="205"/>
        <end position="225"/>
    </location>
</feature>
<feature type="transmembrane region" description="Helical" evidence="6">
    <location>
        <begin position="160"/>
        <end position="184"/>
    </location>
</feature>
<keyword evidence="3 6" id="KW-0812">Transmembrane</keyword>
<evidence type="ECO:0000256" key="5">
    <source>
        <dbReference type="ARBA" id="ARBA00023136"/>
    </source>
</evidence>
<dbReference type="RefSeq" id="WP_175349442.1">
    <property type="nucleotide sequence ID" value="NZ_JABMCI010000070.1"/>
</dbReference>
<dbReference type="AlphaFoldDB" id="A0A7Y6A4F2"/>
<feature type="transmembrane region" description="Helical" evidence="6">
    <location>
        <begin position="285"/>
        <end position="306"/>
    </location>
</feature>
<evidence type="ECO:0000256" key="2">
    <source>
        <dbReference type="ARBA" id="ARBA00022475"/>
    </source>
</evidence>
<evidence type="ECO:0000256" key="4">
    <source>
        <dbReference type="ARBA" id="ARBA00022989"/>
    </source>
</evidence>
<feature type="transmembrane region" description="Helical" evidence="6">
    <location>
        <begin position="326"/>
        <end position="348"/>
    </location>
</feature>
<sequence length="452" mass="46241">MNAVVALAPRFQRAGGRDARVTTGLAVTAFAVTTGLTLSVVGGLLGFASRAELPVPEGQGDDRSVYVILAWIAVVLLVVPLMTLAGAAARLGVARRDARLATLRLLGATPREVVGLTITETAWQGLVGAVLGILLYAALLPVCALLPFQGTTFSVAELWVGWEGFAIALVGVPVLAALSGAFSLRRVSVSPLGVARRETPKKMTWLRAVVAVVGIGVFMVVSSVAGAFGAAAAAALIAALAVGFATLNAVGPWALGLVGKVQLRRATTPARLLAARRLLDDPKGAWRVVGGLGLAGFVAGALAVLPSITAIDTSQDPQGAVLMDDLVTGGMVTLVVAFLLAAVSAGIAQAASVLDRRREIALQNLAGTPVELHDSVRRRTVLVPLLFVAVGSALTALVMFFPLLGLAAVASPQGPLMLVGFLVGGCALVYAATETSRPLLRSVLADTVVRAD</sequence>
<comment type="caution">
    <text evidence="8">The sequence shown here is derived from an EMBL/GenBank/DDBJ whole genome shotgun (WGS) entry which is preliminary data.</text>
</comment>
<proteinExistence type="predicted"/>
<keyword evidence="9" id="KW-1185">Reference proteome</keyword>
<feature type="domain" description="ABC3 transporter permease C-terminal" evidence="7">
    <location>
        <begin position="86"/>
        <end position="188"/>
    </location>
</feature>